<dbReference type="OrthoDB" id="10251079at2759"/>
<keyword evidence="12 16" id="KW-0443">Lipid metabolism</keyword>
<comment type="similarity">
    <text evidence="4 16 17">Belongs to the CDP-alcohol phosphatidyltransferase class-I family.</text>
</comment>
<evidence type="ECO:0000313" key="20">
    <source>
        <dbReference type="Proteomes" id="UP000192758"/>
    </source>
</evidence>
<keyword evidence="14 16" id="KW-0594">Phospholipid biosynthesis</keyword>
<keyword evidence="13 16" id="KW-0472">Membrane</keyword>
<gene>
    <name evidence="19" type="primary">PIS1</name>
    <name evidence="19" type="ORF">EHP00_1107</name>
</gene>
<dbReference type="GO" id="GO:0046872">
    <property type="term" value="F:metal ion binding"/>
    <property type="evidence" value="ECO:0007669"/>
    <property type="project" value="UniProtKB-KW"/>
</dbReference>
<evidence type="ECO:0000256" key="16">
    <source>
        <dbReference type="PIRNR" id="PIRNR000848"/>
    </source>
</evidence>
<evidence type="ECO:0000256" key="17">
    <source>
        <dbReference type="RuleBase" id="RU003750"/>
    </source>
</evidence>
<dbReference type="PROSITE" id="PS00379">
    <property type="entry name" value="CDP_ALCOHOL_P_TRANSF"/>
    <property type="match status" value="1"/>
</dbReference>
<dbReference type="EMBL" id="MNPJ01000026">
    <property type="protein sequence ID" value="OQS53661.1"/>
    <property type="molecule type" value="Genomic_DNA"/>
</dbReference>
<dbReference type="PANTHER" id="PTHR15362">
    <property type="entry name" value="PHOSPHATIDYLINOSITOL SYNTHASE"/>
    <property type="match status" value="1"/>
</dbReference>
<dbReference type="Gene3D" id="1.20.120.1760">
    <property type="match status" value="1"/>
</dbReference>
<evidence type="ECO:0000313" key="19">
    <source>
        <dbReference type="EMBL" id="OQS53661.1"/>
    </source>
</evidence>
<dbReference type="Proteomes" id="UP000192758">
    <property type="component" value="Unassembled WGS sequence"/>
</dbReference>
<evidence type="ECO:0000256" key="1">
    <source>
        <dbReference type="ARBA" id="ARBA00001936"/>
    </source>
</evidence>
<accession>A0A1W0E350</accession>
<dbReference type="InterPro" id="IPR043130">
    <property type="entry name" value="CDP-OH_PTrfase_TM_dom"/>
</dbReference>
<dbReference type="EC" id="2.7.8.11" evidence="5 16"/>
<keyword evidence="20" id="KW-1185">Reference proteome</keyword>
<evidence type="ECO:0000256" key="3">
    <source>
        <dbReference type="ARBA" id="ARBA00004141"/>
    </source>
</evidence>
<evidence type="ECO:0000256" key="14">
    <source>
        <dbReference type="ARBA" id="ARBA00023209"/>
    </source>
</evidence>
<feature type="transmembrane region" description="Helical" evidence="18">
    <location>
        <begin position="105"/>
        <end position="124"/>
    </location>
</feature>
<evidence type="ECO:0000256" key="13">
    <source>
        <dbReference type="ARBA" id="ARBA00023136"/>
    </source>
</evidence>
<dbReference type="VEuPathDB" id="MicrosporidiaDB:EHP00_1107"/>
<reference evidence="19 20" key="1">
    <citation type="journal article" date="2017" name="Environ. Microbiol.">
        <title>Decay of the glycolytic pathway and adaptation to intranuclear parasitism within Enterocytozoonidae microsporidia.</title>
        <authorList>
            <person name="Wiredu Boakye D."/>
            <person name="Jaroenlak P."/>
            <person name="Prachumwat A."/>
            <person name="Williams T.A."/>
            <person name="Bateman K.S."/>
            <person name="Itsathitphaisarn O."/>
            <person name="Sritunyalucksana K."/>
            <person name="Paszkiewicz K.H."/>
            <person name="Moore K.A."/>
            <person name="Stentiford G.D."/>
            <person name="Williams B.A."/>
        </authorList>
    </citation>
    <scope>NUCLEOTIDE SEQUENCE [LARGE SCALE GENOMIC DNA]</scope>
    <source>
        <strain evidence="19 20">TH1</strain>
    </source>
</reference>
<evidence type="ECO:0000256" key="10">
    <source>
        <dbReference type="ARBA" id="ARBA00022842"/>
    </source>
</evidence>
<feature type="transmembrane region" description="Helical" evidence="18">
    <location>
        <begin position="145"/>
        <end position="168"/>
    </location>
</feature>
<evidence type="ECO:0000256" key="8">
    <source>
        <dbReference type="ARBA" id="ARBA00022692"/>
    </source>
</evidence>
<evidence type="ECO:0000256" key="4">
    <source>
        <dbReference type="ARBA" id="ARBA00010441"/>
    </source>
</evidence>
<evidence type="ECO:0000256" key="12">
    <source>
        <dbReference type="ARBA" id="ARBA00023098"/>
    </source>
</evidence>
<name>A0A1W0E350_9MICR</name>
<evidence type="ECO:0000256" key="11">
    <source>
        <dbReference type="ARBA" id="ARBA00022989"/>
    </source>
</evidence>
<dbReference type="InterPro" id="IPR000462">
    <property type="entry name" value="CDP-OH_P_trans"/>
</dbReference>
<comment type="caution">
    <text evidence="19">The sequence shown here is derived from an EMBL/GenBank/DDBJ whole genome shotgun (WGS) entry which is preliminary data.</text>
</comment>
<keyword evidence="10" id="KW-0460">Magnesium</keyword>
<dbReference type="PANTHER" id="PTHR15362:SF4">
    <property type="entry name" value="CDP-DIACYLGLYCEROL--INOSITOL 3-PHOSPHATIDYLTRANSFERASE"/>
    <property type="match status" value="1"/>
</dbReference>
<dbReference type="GO" id="GO:0006661">
    <property type="term" value="P:phosphatidylinositol biosynthetic process"/>
    <property type="evidence" value="ECO:0007669"/>
    <property type="project" value="TreeGrafter"/>
</dbReference>
<evidence type="ECO:0000256" key="7">
    <source>
        <dbReference type="ARBA" id="ARBA00022679"/>
    </source>
</evidence>
<organism evidence="19 20">
    <name type="scientific">Ecytonucleospora hepatopenaei</name>
    <dbReference type="NCBI Taxonomy" id="646526"/>
    <lineage>
        <taxon>Eukaryota</taxon>
        <taxon>Fungi</taxon>
        <taxon>Fungi incertae sedis</taxon>
        <taxon>Microsporidia</taxon>
        <taxon>Enterocytozoonidae</taxon>
        <taxon>Ecytonucleospora</taxon>
    </lineage>
</organism>
<dbReference type="GO" id="GO:0016020">
    <property type="term" value="C:membrane"/>
    <property type="evidence" value="ECO:0007669"/>
    <property type="project" value="UniProtKB-SubCell"/>
</dbReference>
<dbReference type="STRING" id="646526.A0A1W0E350"/>
<evidence type="ECO:0000256" key="18">
    <source>
        <dbReference type="SAM" id="Phobius"/>
    </source>
</evidence>
<dbReference type="GO" id="GO:0003881">
    <property type="term" value="F:CDP-diacylglycerol-inositol 3-phosphatidyltransferase activity"/>
    <property type="evidence" value="ECO:0007669"/>
    <property type="project" value="UniProtKB-UniRule"/>
</dbReference>
<evidence type="ECO:0000256" key="5">
    <source>
        <dbReference type="ARBA" id="ARBA00013212"/>
    </source>
</evidence>
<protein>
    <recommendedName>
        <fullName evidence="5 16">CDP-diacylglycerol--inositol 3-phosphatidyltransferase</fullName>
        <ecNumber evidence="5 16">2.7.8.11</ecNumber>
    </recommendedName>
</protein>
<keyword evidence="15 16" id="KW-1208">Phospholipid metabolism</keyword>
<evidence type="ECO:0000256" key="9">
    <source>
        <dbReference type="ARBA" id="ARBA00022723"/>
    </source>
</evidence>
<keyword evidence="8 18" id="KW-0812">Transmembrane</keyword>
<evidence type="ECO:0000256" key="15">
    <source>
        <dbReference type="ARBA" id="ARBA00023264"/>
    </source>
</evidence>
<comment type="subcellular location">
    <subcellularLocation>
        <location evidence="3">Membrane</location>
        <topology evidence="3">Multi-pass membrane protein</topology>
    </subcellularLocation>
</comment>
<keyword evidence="9" id="KW-0479">Metal-binding</keyword>
<comment type="catalytic activity">
    <reaction evidence="16">
        <text>a CDP-1,2-diacyl-sn-glycerol + myo-inositol = a 1,2-diacyl-sn-glycero-3-phospho-(1D-myo-inositol) + CMP + H(+)</text>
        <dbReference type="Rhea" id="RHEA:11580"/>
        <dbReference type="ChEBI" id="CHEBI:15378"/>
        <dbReference type="ChEBI" id="CHEBI:17268"/>
        <dbReference type="ChEBI" id="CHEBI:57880"/>
        <dbReference type="ChEBI" id="CHEBI:58332"/>
        <dbReference type="ChEBI" id="CHEBI:60377"/>
        <dbReference type="EC" id="2.7.8.11"/>
    </reaction>
</comment>
<dbReference type="PIRSF" id="PIRSF000848">
    <property type="entry name" value="CDP_diag_ino_3_P"/>
    <property type="match status" value="1"/>
</dbReference>
<feature type="transmembrane region" description="Helical" evidence="18">
    <location>
        <begin position="36"/>
        <end position="60"/>
    </location>
</feature>
<comment type="cofactor">
    <cofactor evidence="1">
        <name>Mn(2+)</name>
        <dbReference type="ChEBI" id="CHEBI:29035"/>
    </cofactor>
</comment>
<dbReference type="InterPro" id="IPR048254">
    <property type="entry name" value="CDP_ALCOHOL_P_TRANSF_CS"/>
</dbReference>
<keyword evidence="11 18" id="KW-1133">Transmembrane helix</keyword>
<dbReference type="AlphaFoldDB" id="A0A1W0E350"/>
<sequence>MDDIKTKKIQTRRMKQKEQMVVSTNKMFYIPNIIGYFRIFLLLIGIFLSHKYFILCYFISVSLDFFDGKAARYFNQVSILGGALDMITDRVGTMLLCMKGGMTDVFTLIYIFMDVLAHMMYFLSSAYQRIHHKQGHKNTNILVRIYYNSYVLFTCVLCSELFFIVKYIKKIFNNENILNNITNNNIICNIFYYFLYIITLFKGFINIFHLYMGISLLSEI</sequence>
<comment type="cofactor">
    <cofactor evidence="2">
        <name>Mg(2+)</name>
        <dbReference type="ChEBI" id="CHEBI:18420"/>
    </cofactor>
</comment>
<evidence type="ECO:0000256" key="6">
    <source>
        <dbReference type="ARBA" id="ARBA00022516"/>
    </source>
</evidence>
<keyword evidence="6 16" id="KW-0444">Lipid biosynthesis</keyword>
<evidence type="ECO:0000256" key="2">
    <source>
        <dbReference type="ARBA" id="ARBA00001946"/>
    </source>
</evidence>
<dbReference type="GO" id="GO:0005794">
    <property type="term" value="C:Golgi apparatus"/>
    <property type="evidence" value="ECO:0007669"/>
    <property type="project" value="TreeGrafter"/>
</dbReference>
<keyword evidence="7 16" id="KW-0808">Transferase</keyword>
<proteinExistence type="inferred from homology"/>
<dbReference type="Pfam" id="PF01066">
    <property type="entry name" value="CDP-OH_P_transf"/>
    <property type="match status" value="1"/>
</dbReference>
<feature type="transmembrane region" description="Helical" evidence="18">
    <location>
        <begin position="190"/>
        <end position="211"/>
    </location>
</feature>
<dbReference type="InterPro" id="IPR014387">
    <property type="entry name" value="CDP_diag_ino_3_P_euk"/>
</dbReference>